<name>A0A6I4W220_9ACTN</name>
<feature type="transmembrane region" description="Helical" evidence="1">
    <location>
        <begin position="229"/>
        <end position="248"/>
    </location>
</feature>
<feature type="transmembrane region" description="Helical" evidence="1">
    <location>
        <begin position="204"/>
        <end position="223"/>
    </location>
</feature>
<proteinExistence type="predicted"/>
<evidence type="ECO:0000313" key="2">
    <source>
        <dbReference type="EMBL" id="MXQ62720.1"/>
    </source>
</evidence>
<evidence type="ECO:0008006" key="4">
    <source>
        <dbReference type="Google" id="ProtNLM"/>
    </source>
</evidence>
<feature type="transmembrane region" description="Helical" evidence="1">
    <location>
        <begin position="138"/>
        <end position="160"/>
    </location>
</feature>
<feature type="transmembrane region" description="Helical" evidence="1">
    <location>
        <begin position="28"/>
        <end position="47"/>
    </location>
</feature>
<dbReference type="Proteomes" id="UP000431901">
    <property type="component" value="Unassembled WGS sequence"/>
</dbReference>
<keyword evidence="1" id="KW-0472">Membrane</keyword>
<dbReference type="RefSeq" id="WP_161100973.1">
    <property type="nucleotide sequence ID" value="NZ_JBHLYI010000002.1"/>
</dbReference>
<feature type="transmembrane region" description="Helical" evidence="1">
    <location>
        <begin position="290"/>
        <end position="308"/>
    </location>
</feature>
<keyword evidence="1" id="KW-0812">Transmembrane</keyword>
<gene>
    <name evidence="2" type="ORF">GQ466_01585</name>
</gene>
<dbReference type="OrthoDB" id="8478704at2"/>
<feature type="transmembrane region" description="Helical" evidence="1">
    <location>
        <begin position="172"/>
        <end position="192"/>
    </location>
</feature>
<sequence>MRRALPAIGLFFLAPAVGELLLGATSLDAIALLPVMALLYGGGALLIRESVRRTGRGWWSILLLGAAYALVEEGLLDQMLFNTHYSDHYDMVSVTYVPFLGTGAYGLLSTLAVHAVWSITVPIALVEALVPSRAREPWLGGLGLPVVVALFLLGTVVVGWGTYEEQHFMASASRLIGTSLAIVGLIVAAFRIRRPGPGRAGRTAPRPLVAGVASLALTAAFMAVLQPNWWGVVCALSIAATAVALGVHWSRAHGWDRRHVLALAAGATLTYAGVGFTQPPDSGSSGPVNLVGHIVFAAGAVALLWVAARLSSRCYAPR</sequence>
<evidence type="ECO:0000256" key="1">
    <source>
        <dbReference type="SAM" id="Phobius"/>
    </source>
</evidence>
<protein>
    <recommendedName>
        <fullName evidence="4">DUF998 domain-containing protein</fullName>
    </recommendedName>
</protein>
<dbReference type="EMBL" id="WUTW01000001">
    <property type="protein sequence ID" value="MXQ62720.1"/>
    <property type="molecule type" value="Genomic_DNA"/>
</dbReference>
<feature type="transmembrane region" description="Helical" evidence="1">
    <location>
        <begin position="260"/>
        <end position="278"/>
    </location>
</feature>
<keyword evidence="3" id="KW-1185">Reference proteome</keyword>
<accession>A0A6I4W220</accession>
<organism evidence="2 3">
    <name type="scientific">Actinomadura rayongensis</name>
    <dbReference type="NCBI Taxonomy" id="1429076"/>
    <lineage>
        <taxon>Bacteria</taxon>
        <taxon>Bacillati</taxon>
        <taxon>Actinomycetota</taxon>
        <taxon>Actinomycetes</taxon>
        <taxon>Streptosporangiales</taxon>
        <taxon>Thermomonosporaceae</taxon>
        <taxon>Actinomadura</taxon>
    </lineage>
</organism>
<feature type="transmembrane region" description="Helical" evidence="1">
    <location>
        <begin position="96"/>
        <end position="126"/>
    </location>
</feature>
<dbReference type="AlphaFoldDB" id="A0A6I4W220"/>
<evidence type="ECO:0000313" key="3">
    <source>
        <dbReference type="Proteomes" id="UP000431901"/>
    </source>
</evidence>
<keyword evidence="1" id="KW-1133">Transmembrane helix</keyword>
<reference evidence="2 3" key="1">
    <citation type="submission" date="2019-12" db="EMBL/GenBank/DDBJ databases">
        <title>Nocardia macrotermitis sp. nov. and Nocardia aurantia sp. nov., isolated from the gut of the fungus growing-termite Macrotermes natalensis.</title>
        <authorList>
            <person name="Christine B."/>
            <person name="Rene B."/>
        </authorList>
    </citation>
    <scope>NUCLEOTIDE SEQUENCE [LARGE SCALE GENOMIC DNA]</scope>
    <source>
        <strain evidence="2 3">DSM 102126</strain>
    </source>
</reference>
<feature type="transmembrane region" description="Helical" evidence="1">
    <location>
        <begin position="59"/>
        <end position="76"/>
    </location>
</feature>
<comment type="caution">
    <text evidence="2">The sequence shown here is derived from an EMBL/GenBank/DDBJ whole genome shotgun (WGS) entry which is preliminary data.</text>
</comment>